<gene>
    <name evidence="8" type="ORF">CWS01_09990</name>
</gene>
<dbReference type="Pfam" id="PF02492">
    <property type="entry name" value="cobW"/>
    <property type="match status" value="1"/>
</dbReference>
<dbReference type="AlphaFoldDB" id="A0A2N0Z2S8"/>
<accession>A0A2N0Z2S8</accession>
<dbReference type="Gene3D" id="3.40.50.300">
    <property type="entry name" value="P-loop containing nucleotide triphosphate hydrolases"/>
    <property type="match status" value="1"/>
</dbReference>
<keyword evidence="2" id="KW-0378">Hydrolase</keyword>
<keyword evidence="3" id="KW-0143">Chaperone</keyword>
<proteinExistence type="inferred from homology"/>
<dbReference type="SUPFAM" id="SSF90002">
    <property type="entry name" value="Hypothetical protein YjiA, C-terminal domain"/>
    <property type="match status" value="1"/>
</dbReference>
<dbReference type="InterPro" id="IPR011629">
    <property type="entry name" value="CobW-like_C"/>
</dbReference>
<evidence type="ECO:0000256" key="4">
    <source>
        <dbReference type="ARBA" id="ARBA00034320"/>
    </source>
</evidence>
<evidence type="ECO:0000313" key="9">
    <source>
        <dbReference type="Proteomes" id="UP000233375"/>
    </source>
</evidence>
<evidence type="ECO:0000259" key="6">
    <source>
        <dbReference type="Pfam" id="PF02492"/>
    </source>
</evidence>
<reference evidence="8 9" key="1">
    <citation type="journal article" date="2003" name="Int. J. Syst. Evol. Microbiol.">
        <title>Bacillus nealsonii sp. nov., isolated from a spacecraft-assembly facility, whose spores are gamma-radiation resistant.</title>
        <authorList>
            <person name="Venkateswaran K."/>
            <person name="Kempf M."/>
            <person name="Chen F."/>
            <person name="Satomi M."/>
            <person name="Nicholson W."/>
            <person name="Kern R."/>
        </authorList>
    </citation>
    <scope>NUCLEOTIDE SEQUENCE [LARGE SCALE GENOMIC DNA]</scope>
    <source>
        <strain evidence="8 9">FO-92</strain>
    </source>
</reference>
<dbReference type="InterPro" id="IPR027417">
    <property type="entry name" value="P-loop_NTPase"/>
</dbReference>
<dbReference type="Gene3D" id="3.30.1220.10">
    <property type="entry name" value="CobW-like, C-terminal domain"/>
    <property type="match status" value="1"/>
</dbReference>
<evidence type="ECO:0000256" key="2">
    <source>
        <dbReference type="ARBA" id="ARBA00022801"/>
    </source>
</evidence>
<dbReference type="InterPro" id="IPR003495">
    <property type="entry name" value="CobW/HypB/UreG_nucleotide-bd"/>
</dbReference>
<dbReference type="PANTHER" id="PTHR13748:SF62">
    <property type="entry name" value="COBW DOMAIN-CONTAINING PROTEIN"/>
    <property type="match status" value="1"/>
</dbReference>
<sequence length="306" mass="34531">MAVLKTPVYLINGFLGSGKTTVLLECMNYFKKNNTKVAIILNELGNVNVEKHLFKEESLFELLNGCICCSIKDDLKTTLSELKETVEKEKIDIVLLEGTGVANPGEIIETFAEQPFADYFSIVQSVCVIDSVNVLDYTSIFSSSKEVRELQKEQIEKGSLLVLNKLDQLSKKDSLQKVEKVVRKYNASAPIIYSSYGKGVVERIESLIPATRIEALGHAHHVHVKAVKIEQKTAVSKKEIIDLLHKHQNKVIRAKGSVQNKEDLQWYHFQYAAGQLVWEKLADKPREEKGQIILIGEKLSREEIFS</sequence>
<dbReference type="PANTHER" id="PTHR13748">
    <property type="entry name" value="COBW-RELATED"/>
    <property type="match status" value="1"/>
</dbReference>
<keyword evidence="1" id="KW-0547">Nucleotide-binding</keyword>
<evidence type="ECO:0000313" key="8">
    <source>
        <dbReference type="EMBL" id="PKG23821.1"/>
    </source>
</evidence>
<comment type="caution">
    <text evidence="8">The sequence shown here is derived from an EMBL/GenBank/DDBJ whole genome shotgun (WGS) entry which is preliminary data.</text>
</comment>
<dbReference type="SUPFAM" id="SSF52540">
    <property type="entry name" value="P-loop containing nucleoside triphosphate hydrolases"/>
    <property type="match status" value="1"/>
</dbReference>
<evidence type="ECO:0008006" key="10">
    <source>
        <dbReference type="Google" id="ProtNLM"/>
    </source>
</evidence>
<dbReference type="GO" id="GO:0005737">
    <property type="term" value="C:cytoplasm"/>
    <property type="evidence" value="ECO:0007669"/>
    <property type="project" value="TreeGrafter"/>
</dbReference>
<dbReference type="Proteomes" id="UP000233375">
    <property type="component" value="Unassembled WGS sequence"/>
</dbReference>
<dbReference type="InterPro" id="IPR036627">
    <property type="entry name" value="CobW-likC_sf"/>
</dbReference>
<feature type="domain" description="CobW C-terminal" evidence="7">
    <location>
        <begin position="225"/>
        <end position="304"/>
    </location>
</feature>
<evidence type="ECO:0000256" key="3">
    <source>
        <dbReference type="ARBA" id="ARBA00023186"/>
    </source>
</evidence>
<dbReference type="InterPro" id="IPR051316">
    <property type="entry name" value="Zinc-reg_GTPase_activator"/>
</dbReference>
<dbReference type="Pfam" id="PF07683">
    <property type="entry name" value="CobW_C"/>
    <property type="match status" value="1"/>
</dbReference>
<evidence type="ECO:0000256" key="5">
    <source>
        <dbReference type="ARBA" id="ARBA00049117"/>
    </source>
</evidence>
<dbReference type="EMBL" id="PISE01000019">
    <property type="protein sequence ID" value="PKG23821.1"/>
    <property type="molecule type" value="Genomic_DNA"/>
</dbReference>
<evidence type="ECO:0000256" key="1">
    <source>
        <dbReference type="ARBA" id="ARBA00022741"/>
    </source>
</evidence>
<dbReference type="GO" id="GO:0000166">
    <property type="term" value="F:nucleotide binding"/>
    <property type="evidence" value="ECO:0007669"/>
    <property type="project" value="UniProtKB-KW"/>
</dbReference>
<keyword evidence="9" id="KW-1185">Reference proteome</keyword>
<comment type="catalytic activity">
    <reaction evidence="5">
        <text>GTP + H2O = GDP + phosphate + H(+)</text>
        <dbReference type="Rhea" id="RHEA:19669"/>
        <dbReference type="ChEBI" id="CHEBI:15377"/>
        <dbReference type="ChEBI" id="CHEBI:15378"/>
        <dbReference type="ChEBI" id="CHEBI:37565"/>
        <dbReference type="ChEBI" id="CHEBI:43474"/>
        <dbReference type="ChEBI" id="CHEBI:58189"/>
    </reaction>
    <physiologicalReaction direction="left-to-right" evidence="5">
        <dbReference type="Rhea" id="RHEA:19670"/>
    </physiologicalReaction>
</comment>
<dbReference type="GO" id="GO:0016787">
    <property type="term" value="F:hydrolase activity"/>
    <property type="evidence" value="ECO:0007669"/>
    <property type="project" value="UniProtKB-KW"/>
</dbReference>
<dbReference type="CDD" id="cd03112">
    <property type="entry name" value="CobW-like"/>
    <property type="match status" value="1"/>
</dbReference>
<dbReference type="OrthoDB" id="9808822at2"/>
<name>A0A2N0Z2S8_9BACI</name>
<evidence type="ECO:0000259" key="7">
    <source>
        <dbReference type="Pfam" id="PF07683"/>
    </source>
</evidence>
<comment type="similarity">
    <text evidence="4">Belongs to the SIMIBI class G3E GTPase family. ZNG1 subfamily.</text>
</comment>
<protein>
    <recommendedName>
        <fullName evidence="10">Cobalamin synthesis protein P47K</fullName>
    </recommendedName>
</protein>
<organism evidence="8 9">
    <name type="scientific">Niallia nealsonii</name>
    <dbReference type="NCBI Taxonomy" id="115979"/>
    <lineage>
        <taxon>Bacteria</taxon>
        <taxon>Bacillati</taxon>
        <taxon>Bacillota</taxon>
        <taxon>Bacilli</taxon>
        <taxon>Bacillales</taxon>
        <taxon>Bacillaceae</taxon>
        <taxon>Niallia</taxon>
    </lineage>
</organism>
<feature type="domain" description="CobW/HypB/UreG nucleotide-binding" evidence="6">
    <location>
        <begin position="7"/>
        <end position="192"/>
    </location>
</feature>